<evidence type="ECO:0000313" key="11">
    <source>
        <dbReference type="EMBL" id="EAY09252.1"/>
    </source>
</evidence>
<feature type="domain" description="Protein kinase" evidence="10">
    <location>
        <begin position="10"/>
        <end position="268"/>
    </location>
</feature>
<evidence type="ECO:0000256" key="4">
    <source>
        <dbReference type="ARBA" id="ARBA00022741"/>
    </source>
</evidence>
<dbReference type="PROSITE" id="PS50011">
    <property type="entry name" value="PROTEIN_KINASE_DOM"/>
    <property type="match status" value="1"/>
</dbReference>
<dbReference type="CDD" id="cd14017">
    <property type="entry name" value="STKc_TTBK"/>
    <property type="match status" value="1"/>
</dbReference>
<dbReference type="STRING" id="5722.A2EDI7"/>
<evidence type="ECO:0000313" key="12">
    <source>
        <dbReference type="Proteomes" id="UP000001542"/>
    </source>
</evidence>
<dbReference type="VEuPathDB" id="TrichDB:TVAG_133090"/>
<dbReference type="PROSITE" id="PS00108">
    <property type="entry name" value="PROTEIN_KINASE_ST"/>
    <property type="match status" value="1"/>
</dbReference>
<protein>
    <recommendedName>
        <fullName evidence="1">non-specific serine/threonine protein kinase</fullName>
        <ecNumber evidence="1">2.7.11.1</ecNumber>
    </recommendedName>
</protein>
<gene>
    <name evidence="11" type="ORF">TVAG_133090</name>
</gene>
<dbReference type="Gene3D" id="1.10.510.10">
    <property type="entry name" value="Transferase(Phosphotransferase) domain 1"/>
    <property type="match status" value="1"/>
</dbReference>
<keyword evidence="4 7" id="KW-0547">Nucleotide-binding</keyword>
<keyword evidence="12" id="KW-1185">Reference proteome</keyword>
<name>A2EDI7_TRIV3</name>
<dbReference type="GO" id="GO:0005634">
    <property type="term" value="C:nucleus"/>
    <property type="evidence" value="ECO:0000318"/>
    <property type="project" value="GO_Central"/>
</dbReference>
<evidence type="ECO:0000256" key="7">
    <source>
        <dbReference type="PROSITE-ProRule" id="PRU10141"/>
    </source>
</evidence>
<dbReference type="InterPro" id="IPR050235">
    <property type="entry name" value="CK1_Ser-Thr_kinase"/>
</dbReference>
<evidence type="ECO:0000256" key="1">
    <source>
        <dbReference type="ARBA" id="ARBA00012513"/>
    </source>
</evidence>
<comment type="similarity">
    <text evidence="8">Belongs to the protein kinase superfamily.</text>
</comment>
<dbReference type="KEGG" id="tva:4767168"/>
<evidence type="ECO:0000256" key="5">
    <source>
        <dbReference type="ARBA" id="ARBA00022777"/>
    </source>
</evidence>
<dbReference type="InterPro" id="IPR017441">
    <property type="entry name" value="Protein_kinase_ATP_BS"/>
</dbReference>
<proteinExistence type="inferred from homology"/>
<dbReference type="InterPro" id="IPR047916">
    <property type="entry name" value="TTBK_Asator-like_STKc"/>
</dbReference>
<keyword evidence="6 7" id="KW-0067">ATP-binding</keyword>
<evidence type="ECO:0000256" key="8">
    <source>
        <dbReference type="RuleBase" id="RU000304"/>
    </source>
</evidence>
<dbReference type="GO" id="GO:0005524">
    <property type="term" value="F:ATP binding"/>
    <property type="evidence" value="ECO:0007669"/>
    <property type="project" value="UniProtKB-UniRule"/>
</dbReference>
<dbReference type="InterPro" id="IPR008271">
    <property type="entry name" value="Ser/Thr_kinase_AS"/>
</dbReference>
<dbReference type="GO" id="GO:0004674">
    <property type="term" value="F:protein serine/threonine kinase activity"/>
    <property type="evidence" value="ECO:0000318"/>
    <property type="project" value="GO_Central"/>
</dbReference>
<dbReference type="InParanoid" id="A2EDI7"/>
<dbReference type="AlphaFoldDB" id="A2EDI7"/>
<dbReference type="EMBL" id="DS113361">
    <property type="protein sequence ID" value="EAY09252.1"/>
    <property type="molecule type" value="Genomic_DNA"/>
</dbReference>
<dbReference type="SUPFAM" id="SSF56112">
    <property type="entry name" value="Protein kinase-like (PK-like)"/>
    <property type="match status" value="1"/>
</dbReference>
<feature type="region of interest" description="Disordered" evidence="9">
    <location>
        <begin position="303"/>
        <end position="341"/>
    </location>
</feature>
<feature type="compositionally biased region" description="Basic and acidic residues" evidence="9">
    <location>
        <begin position="330"/>
        <end position="341"/>
    </location>
</feature>
<keyword evidence="2 8" id="KW-0723">Serine/threonine-protein kinase</keyword>
<dbReference type="EC" id="2.7.11.1" evidence="1"/>
<evidence type="ECO:0000256" key="3">
    <source>
        <dbReference type="ARBA" id="ARBA00022679"/>
    </source>
</evidence>
<dbReference type="SMR" id="A2EDI7"/>
<feature type="binding site" evidence="7">
    <location>
        <position position="39"/>
    </location>
    <ligand>
        <name>ATP</name>
        <dbReference type="ChEBI" id="CHEBI:30616"/>
    </ligand>
</feature>
<dbReference type="OrthoDB" id="5979581at2759"/>
<dbReference type="VEuPathDB" id="TrichDB:TVAGG3_0905700"/>
<reference evidence="11" key="2">
    <citation type="journal article" date="2007" name="Science">
        <title>Draft genome sequence of the sexually transmitted pathogen Trichomonas vaginalis.</title>
        <authorList>
            <person name="Carlton J.M."/>
            <person name="Hirt R.P."/>
            <person name="Silva J.C."/>
            <person name="Delcher A.L."/>
            <person name="Schatz M."/>
            <person name="Zhao Q."/>
            <person name="Wortman J.R."/>
            <person name="Bidwell S.L."/>
            <person name="Alsmark U.C.M."/>
            <person name="Besteiro S."/>
            <person name="Sicheritz-Ponten T."/>
            <person name="Noel C.J."/>
            <person name="Dacks J.B."/>
            <person name="Foster P.G."/>
            <person name="Simillion C."/>
            <person name="Van de Peer Y."/>
            <person name="Miranda-Saavedra D."/>
            <person name="Barton G.J."/>
            <person name="Westrop G.D."/>
            <person name="Mueller S."/>
            <person name="Dessi D."/>
            <person name="Fiori P.L."/>
            <person name="Ren Q."/>
            <person name="Paulsen I."/>
            <person name="Zhang H."/>
            <person name="Bastida-Corcuera F.D."/>
            <person name="Simoes-Barbosa A."/>
            <person name="Brown M.T."/>
            <person name="Hayes R.D."/>
            <person name="Mukherjee M."/>
            <person name="Okumura C.Y."/>
            <person name="Schneider R."/>
            <person name="Smith A.J."/>
            <person name="Vanacova S."/>
            <person name="Villalvazo M."/>
            <person name="Haas B.J."/>
            <person name="Pertea M."/>
            <person name="Feldblyum T.V."/>
            <person name="Utterback T.R."/>
            <person name="Shu C.L."/>
            <person name="Osoegawa K."/>
            <person name="de Jong P.J."/>
            <person name="Hrdy I."/>
            <person name="Horvathova L."/>
            <person name="Zubacova Z."/>
            <person name="Dolezal P."/>
            <person name="Malik S.B."/>
            <person name="Logsdon J.M. Jr."/>
            <person name="Henze K."/>
            <person name="Gupta A."/>
            <person name="Wang C.C."/>
            <person name="Dunne R.L."/>
            <person name="Upcroft J.A."/>
            <person name="Upcroft P."/>
            <person name="White O."/>
            <person name="Salzberg S.L."/>
            <person name="Tang P."/>
            <person name="Chiu C.-H."/>
            <person name="Lee Y.-S."/>
            <person name="Embley T.M."/>
            <person name="Coombs G.H."/>
            <person name="Mottram J.C."/>
            <person name="Tachezy J."/>
            <person name="Fraser-Liggett C.M."/>
            <person name="Johnson P.J."/>
        </authorList>
    </citation>
    <scope>NUCLEOTIDE SEQUENCE [LARGE SCALE GENOMIC DNA]</scope>
    <source>
        <strain evidence="11">G3</strain>
    </source>
</reference>
<dbReference type="RefSeq" id="XP_001321475.1">
    <property type="nucleotide sequence ID" value="XM_001321440.1"/>
</dbReference>
<sequence length="350" mass="40022">MLTGTTIETYTVGPKIGAGAFGEIYAVRNAGDNKIFALKVEPLSNRRNILELEASVLKRLSPCPYFPKFRIFGRTSTYSWLVMELLGPSLSTVVKRLPSGRLSMSTGLRVANSILCGLESMHKKGFIHRDVKPSNILLRRSREYPIAIIDFGLSRVYVDRKTERHLPARAHPGFRGTAVYASPNAHMHQDLSRRDDLISWFYLVIDVMAGPLPWKKLENRAEILHMKRRISISNLSDQIAHQLTLIWDHIQSLGFTDAPNYAYMHDLLREACEQNNVHQSDEWDWHPQILQMDGHDEFNAEQKKAYESSYTSEGTSKGAEYKSSTRRTRSRLDSRPLLPDKDEECCDCRI</sequence>
<keyword evidence="5 11" id="KW-0418">Kinase</keyword>
<evidence type="ECO:0000256" key="6">
    <source>
        <dbReference type="ARBA" id="ARBA00022840"/>
    </source>
</evidence>
<dbReference type="Pfam" id="PF00069">
    <property type="entry name" value="Pkinase"/>
    <property type="match status" value="1"/>
</dbReference>
<evidence type="ECO:0000259" key="10">
    <source>
        <dbReference type="PROSITE" id="PS50011"/>
    </source>
</evidence>
<dbReference type="SMART" id="SM00220">
    <property type="entry name" value="S_TKc"/>
    <property type="match status" value="1"/>
</dbReference>
<evidence type="ECO:0000256" key="2">
    <source>
        <dbReference type="ARBA" id="ARBA00022527"/>
    </source>
</evidence>
<dbReference type="Proteomes" id="UP000001542">
    <property type="component" value="Unassembled WGS sequence"/>
</dbReference>
<dbReference type="PANTHER" id="PTHR11909">
    <property type="entry name" value="CASEIN KINASE-RELATED"/>
    <property type="match status" value="1"/>
</dbReference>
<keyword evidence="3" id="KW-0808">Transferase</keyword>
<organism evidence="11 12">
    <name type="scientific">Trichomonas vaginalis (strain ATCC PRA-98 / G3)</name>
    <dbReference type="NCBI Taxonomy" id="412133"/>
    <lineage>
        <taxon>Eukaryota</taxon>
        <taxon>Metamonada</taxon>
        <taxon>Parabasalia</taxon>
        <taxon>Trichomonadida</taxon>
        <taxon>Trichomonadidae</taxon>
        <taxon>Trichomonas</taxon>
    </lineage>
</organism>
<dbReference type="PROSITE" id="PS00107">
    <property type="entry name" value="PROTEIN_KINASE_ATP"/>
    <property type="match status" value="1"/>
</dbReference>
<dbReference type="InterPro" id="IPR000719">
    <property type="entry name" value="Prot_kinase_dom"/>
</dbReference>
<dbReference type="GO" id="GO:0005737">
    <property type="term" value="C:cytoplasm"/>
    <property type="evidence" value="ECO:0000318"/>
    <property type="project" value="GO_Central"/>
</dbReference>
<dbReference type="InterPro" id="IPR011009">
    <property type="entry name" value="Kinase-like_dom_sf"/>
</dbReference>
<dbReference type="FunFam" id="1.10.510.10:FF:000886">
    <property type="entry name" value="CK1 family protein kinase"/>
    <property type="match status" value="1"/>
</dbReference>
<accession>A2EDI7</accession>
<dbReference type="GO" id="GO:0007165">
    <property type="term" value="P:signal transduction"/>
    <property type="evidence" value="ECO:0000318"/>
    <property type="project" value="GO_Central"/>
</dbReference>
<evidence type="ECO:0000256" key="9">
    <source>
        <dbReference type="SAM" id="MobiDB-lite"/>
    </source>
</evidence>
<dbReference type="eggNOG" id="KOG1164">
    <property type="taxonomic scope" value="Eukaryota"/>
</dbReference>
<reference evidence="11" key="1">
    <citation type="submission" date="2006-10" db="EMBL/GenBank/DDBJ databases">
        <authorList>
            <person name="Amadeo P."/>
            <person name="Zhao Q."/>
            <person name="Wortman J."/>
            <person name="Fraser-Liggett C."/>
            <person name="Carlton J."/>
        </authorList>
    </citation>
    <scope>NUCLEOTIDE SEQUENCE</scope>
    <source>
        <strain evidence="11">G3</strain>
    </source>
</reference>
<dbReference type="OMA" id="PFNKFSM"/>